<evidence type="ECO:0000313" key="2">
    <source>
        <dbReference type="EMBL" id="SOY67807.1"/>
    </source>
</evidence>
<protein>
    <submittedName>
        <fullName evidence="2">Uncharacterized protein</fullName>
    </submittedName>
</protein>
<name>A0A975XEH4_9BURK</name>
<feature type="compositionally biased region" description="Basic residues" evidence="1">
    <location>
        <begin position="59"/>
        <end position="77"/>
    </location>
</feature>
<accession>A0A975XEH4</accession>
<dbReference type="AlphaFoldDB" id="A0A975XEH4"/>
<comment type="caution">
    <text evidence="2">The sequence shown here is derived from an EMBL/GenBank/DDBJ whole genome shotgun (WGS) entry which is preliminary data.</text>
</comment>
<evidence type="ECO:0000256" key="1">
    <source>
        <dbReference type="SAM" id="MobiDB-lite"/>
    </source>
</evidence>
<proteinExistence type="predicted"/>
<gene>
    <name evidence="2" type="ORF">CBM2587_B90257</name>
</gene>
<dbReference type="EMBL" id="OFSQ01000038">
    <property type="protein sequence ID" value="SOY67807.1"/>
    <property type="molecule type" value="Genomic_DNA"/>
</dbReference>
<feature type="region of interest" description="Disordered" evidence="1">
    <location>
        <begin position="1"/>
        <end position="83"/>
    </location>
</feature>
<reference evidence="2 3" key="1">
    <citation type="submission" date="2018-01" db="EMBL/GenBank/DDBJ databases">
        <authorList>
            <person name="Clerissi C."/>
        </authorList>
    </citation>
    <scope>NUCLEOTIDE SEQUENCE [LARGE SCALE GENOMIC DNA]</scope>
    <source>
        <strain evidence="2">Cupriavidus sp. LMG 19464</strain>
    </source>
</reference>
<dbReference type="Proteomes" id="UP000256780">
    <property type="component" value="Chromosome CBM2587_b"/>
</dbReference>
<evidence type="ECO:0000313" key="3">
    <source>
        <dbReference type="Proteomes" id="UP000256780"/>
    </source>
</evidence>
<organism evidence="2 3">
    <name type="scientific">Cupriavidus taiwanensis</name>
    <dbReference type="NCBI Taxonomy" id="164546"/>
    <lineage>
        <taxon>Bacteria</taxon>
        <taxon>Pseudomonadati</taxon>
        <taxon>Pseudomonadota</taxon>
        <taxon>Betaproteobacteria</taxon>
        <taxon>Burkholderiales</taxon>
        <taxon>Burkholderiaceae</taxon>
        <taxon>Cupriavidus</taxon>
    </lineage>
</organism>
<sequence length="180" mass="19275">MRYDGARRSRQRHLNASACQPRASRLGRAPARSRAGVGVGDARACNAGDAGAEREPGRSRRPVRRRREHRRRPRAGRRRDGVRLPVVLAQAAPVPVHRARGVAAGRDPALAVAHAAGRCRRAALAHPLPVSTHLARAAGAAPRRRLTAAAPPPFTSDSAPAPCRRAACSRLDLVRPARCP</sequence>